<protein>
    <submittedName>
        <fullName evidence="2">SMI1/KNR4 family protein</fullName>
    </submittedName>
</protein>
<dbReference type="Proteomes" id="UP000501076">
    <property type="component" value="Plasmid pFDU301C"/>
</dbReference>
<evidence type="ECO:0000313" key="2">
    <source>
        <dbReference type="EMBL" id="QJX81267.1"/>
    </source>
</evidence>
<dbReference type="InterPro" id="IPR037883">
    <property type="entry name" value="Knr4/Smi1-like_sf"/>
</dbReference>
<evidence type="ECO:0000259" key="1">
    <source>
        <dbReference type="SMART" id="SM00860"/>
    </source>
</evidence>
<keyword evidence="2" id="KW-0614">Plasmid</keyword>
<dbReference type="RefSeq" id="WP_171779239.1">
    <property type="nucleotide sequence ID" value="NZ_CP045275.1"/>
</dbReference>
<dbReference type="InterPro" id="IPR018958">
    <property type="entry name" value="Knr4/Smi1-like_dom"/>
</dbReference>
<organism evidence="2 3">
    <name type="scientific">Priestia megaterium</name>
    <name type="common">Bacillus megaterium</name>
    <dbReference type="NCBI Taxonomy" id="1404"/>
    <lineage>
        <taxon>Bacteria</taxon>
        <taxon>Bacillati</taxon>
        <taxon>Bacillota</taxon>
        <taxon>Bacilli</taxon>
        <taxon>Bacillales</taxon>
        <taxon>Bacillaceae</taxon>
        <taxon>Priestia</taxon>
    </lineage>
</organism>
<accession>A0A6M6E9S5</accession>
<proteinExistence type="predicted"/>
<geneLocation type="plasmid" evidence="3">
    <name>pfdu301c</name>
</geneLocation>
<dbReference type="EMBL" id="CP045275">
    <property type="protein sequence ID" value="QJX81267.1"/>
    <property type="molecule type" value="Genomic_DNA"/>
</dbReference>
<name>A0A6M6E9S5_PRIMG</name>
<dbReference type="Pfam" id="PF14567">
    <property type="entry name" value="SUKH_5"/>
    <property type="match status" value="1"/>
</dbReference>
<sequence>MEAYRKKIRELIEQYNQENNFYKEDEGVIQETEEKLNVKFPESYRWFLKEYGSEGDGLNFNGCKDILYYHNRFKPFDLPKAYIIIQHCDEYSYCLDTEKMINNECPVVNWSAFEKGVYPVAENFYEYLLEEINNAIENDWWEEG</sequence>
<feature type="domain" description="Knr4/Smi1-like" evidence="1">
    <location>
        <begin position="23"/>
        <end position="130"/>
    </location>
</feature>
<evidence type="ECO:0000313" key="3">
    <source>
        <dbReference type="Proteomes" id="UP000501076"/>
    </source>
</evidence>
<gene>
    <name evidence="2" type="ORF">FDZ14_34760</name>
</gene>
<dbReference type="SMART" id="SM00860">
    <property type="entry name" value="SMI1_KNR4"/>
    <property type="match status" value="1"/>
</dbReference>
<dbReference type="AlphaFoldDB" id="A0A6M6E9S5"/>
<reference evidence="2 3" key="1">
    <citation type="submission" date="2019-10" db="EMBL/GenBank/DDBJ databases">
        <title>Complete genome sequences for adaption low water activity.</title>
        <authorList>
            <person name="Zhao L."/>
            <person name="Zhong J."/>
        </authorList>
    </citation>
    <scope>NUCLEOTIDE SEQUENCE [LARGE SCALE GENOMIC DNA]</scope>
    <source>
        <strain evidence="2 3">FDU301</strain>
        <plasmid evidence="3">pfdu301c</plasmid>
    </source>
</reference>
<dbReference type="Gene3D" id="3.40.1580.10">
    <property type="entry name" value="SMI1/KNR4-like"/>
    <property type="match status" value="1"/>
</dbReference>
<dbReference type="SUPFAM" id="SSF160631">
    <property type="entry name" value="SMI1/KNR4-like"/>
    <property type="match status" value="1"/>
</dbReference>